<evidence type="ECO:0000256" key="2">
    <source>
        <dbReference type="ARBA" id="ARBA00022448"/>
    </source>
</evidence>
<feature type="transmembrane region" description="Helical" evidence="3">
    <location>
        <begin position="6"/>
        <end position="24"/>
    </location>
</feature>
<evidence type="ECO:0000256" key="1">
    <source>
        <dbReference type="ARBA" id="ARBA00005551"/>
    </source>
</evidence>
<feature type="domain" description="RCK N-terminal" evidence="4">
    <location>
        <begin position="146"/>
        <end position="218"/>
    </location>
</feature>
<dbReference type="AlphaFoldDB" id="A0A0A7S4K8"/>
<dbReference type="Gene3D" id="3.40.50.720">
    <property type="entry name" value="NAD(P)-binding Rossmann-like Domain"/>
    <property type="match status" value="1"/>
</dbReference>
<dbReference type="HOGENOM" id="CLU_945804_0_0_6"/>
<dbReference type="Proteomes" id="UP000030901">
    <property type="component" value="Chromosome"/>
</dbReference>
<accession>A0A0A7S4K8</accession>
<keyword evidence="3" id="KW-0472">Membrane</keyword>
<dbReference type="Gene3D" id="1.20.1530.20">
    <property type="match status" value="1"/>
</dbReference>
<dbReference type="InterPro" id="IPR038770">
    <property type="entry name" value="Na+/solute_symporter_sf"/>
</dbReference>
<dbReference type="RefSeq" id="WP_039105702.1">
    <property type="nucleotide sequence ID" value="NZ_CP009056.1"/>
</dbReference>
<dbReference type="EMBL" id="CP009056">
    <property type="protein sequence ID" value="AJA45787.1"/>
    <property type="molecule type" value="Genomic_DNA"/>
</dbReference>
<organism evidence="5 6">
    <name type="scientific">Frischella perrara</name>
    <dbReference type="NCBI Taxonomy" id="1267021"/>
    <lineage>
        <taxon>Bacteria</taxon>
        <taxon>Pseudomonadati</taxon>
        <taxon>Pseudomonadota</taxon>
        <taxon>Gammaproteobacteria</taxon>
        <taxon>Orbales</taxon>
        <taxon>Orbaceae</taxon>
        <taxon>Frischella</taxon>
    </lineage>
</organism>
<gene>
    <name evidence="5" type="ORF">FPB0191_01976</name>
</gene>
<dbReference type="PANTHER" id="PTHR42751">
    <property type="entry name" value="SODIUM/HYDROGEN EXCHANGER FAMILY/TRKA DOMAIN PROTEIN"/>
    <property type="match status" value="1"/>
</dbReference>
<keyword evidence="6" id="KW-1185">Reference proteome</keyword>
<dbReference type="InterPro" id="IPR003148">
    <property type="entry name" value="RCK_N"/>
</dbReference>
<keyword evidence="3" id="KW-0812">Transmembrane</keyword>
<evidence type="ECO:0000313" key="5">
    <source>
        <dbReference type="EMBL" id="AJA45787.1"/>
    </source>
</evidence>
<dbReference type="SUPFAM" id="SSF51735">
    <property type="entry name" value="NAD(P)-binding Rossmann-fold domains"/>
    <property type="match status" value="1"/>
</dbReference>
<dbReference type="KEGG" id="fpp:FPB0191_01976"/>
<proteinExistence type="inferred from homology"/>
<comment type="similarity">
    <text evidence="1">Belongs to the monovalent cation:proton antiporter 2 (CPA2) transporter (TC 2.A.37) family.</text>
</comment>
<evidence type="ECO:0000259" key="4">
    <source>
        <dbReference type="Pfam" id="PF02254"/>
    </source>
</evidence>
<evidence type="ECO:0000313" key="6">
    <source>
        <dbReference type="Proteomes" id="UP000030901"/>
    </source>
</evidence>
<feature type="transmembrane region" description="Helical" evidence="3">
    <location>
        <begin position="95"/>
        <end position="116"/>
    </location>
</feature>
<dbReference type="OrthoDB" id="9781411at2"/>
<name>A0A0A7S4K8_FRIPE</name>
<protein>
    <submittedName>
        <fullName evidence="5">Kef-type K+ transport system, putative NAD-binding component</fullName>
    </submittedName>
</protein>
<dbReference type="Pfam" id="PF02254">
    <property type="entry name" value="TrkA_N"/>
    <property type="match status" value="1"/>
</dbReference>
<keyword evidence="3" id="KW-1133">Transmembrane helix</keyword>
<sequence>MHSTSPLLVAMISGIVLSAILRMWTNQLRISPLVGYLITGTIFDKPIITHFKFRLFGNTKQTALTILARPVQVGEFAFILAAFAKTLEVFPDNEYSLILAGIIISIVINPIVFDLAKRFLSKTKTIIDSIAVINQLDSDNFKNYAILVGYGCLGRTIASQLKKQGIAFVAISNSFTFIEQRHLNNIVAILSDTDKSEILGIAQPKTAIWLILCYKSKEIYSLARVTKADLGIYVSTFNDDQVEHIVGHDLKELITGRQEIPERILDLMNITSNRQNKDEEKKGKNTQNKYINLC</sequence>
<keyword evidence="2" id="KW-0813">Transport</keyword>
<feature type="transmembrane region" description="Helical" evidence="3">
    <location>
        <begin position="62"/>
        <end position="83"/>
    </location>
</feature>
<dbReference type="GO" id="GO:0006813">
    <property type="term" value="P:potassium ion transport"/>
    <property type="evidence" value="ECO:0007669"/>
    <property type="project" value="InterPro"/>
</dbReference>
<evidence type="ECO:0000256" key="3">
    <source>
        <dbReference type="SAM" id="Phobius"/>
    </source>
</evidence>
<dbReference type="InterPro" id="IPR036291">
    <property type="entry name" value="NAD(P)-bd_dom_sf"/>
</dbReference>
<reference evidence="5 6" key="1">
    <citation type="journal article" date="2014" name="Appl. Environ. Microbiol.">
        <title>Gut symbionts from distinct hosts exhibit genotoxic activity via divergent colibactin biosynthetic pathways.</title>
        <authorList>
            <person name="Engel P."/>
            <person name="Vizcaino M.I."/>
            <person name="Crawford J.M."/>
        </authorList>
    </citation>
    <scope>NUCLEOTIDE SEQUENCE [LARGE SCALE GENOMIC DNA]</scope>
    <source>
        <strain evidence="5 6">PEB0191</strain>
    </source>
</reference>
<dbReference type="STRING" id="1267021.FPB0191_01976"/>
<dbReference type="PANTHER" id="PTHR42751:SF1">
    <property type="entry name" value="CATION_PROTON ANTIPORTER YBAL-RELATED"/>
    <property type="match status" value="1"/>
</dbReference>